<dbReference type="PROSITE" id="PS51257">
    <property type="entry name" value="PROKAR_LIPOPROTEIN"/>
    <property type="match status" value="1"/>
</dbReference>
<evidence type="ECO:0000313" key="3">
    <source>
        <dbReference type="EMBL" id="RVU07916.1"/>
    </source>
</evidence>
<dbReference type="Pfam" id="PF02321">
    <property type="entry name" value="OEP"/>
    <property type="match status" value="2"/>
</dbReference>
<dbReference type="PANTHER" id="PTHR30203:SF25">
    <property type="entry name" value="OUTER MEMBRANE PROTEIN-RELATED"/>
    <property type="match status" value="1"/>
</dbReference>
<keyword evidence="2" id="KW-0812">Transmembrane</keyword>
<keyword evidence="2" id="KW-0732">Signal</keyword>
<dbReference type="EMBL" id="SACO01000001">
    <property type="protein sequence ID" value="RVU07916.1"/>
    <property type="molecule type" value="Genomic_DNA"/>
</dbReference>
<comment type="subcellular location">
    <subcellularLocation>
        <location evidence="2">Cell membrane</location>
        <topology evidence="2">Lipid-anchor</topology>
    </subcellularLocation>
</comment>
<keyword evidence="4" id="KW-1185">Reference proteome</keyword>
<evidence type="ECO:0000313" key="4">
    <source>
        <dbReference type="Proteomes" id="UP000282837"/>
    </source>
</evidence>
<dbReference type="SUPFAM" id="SSF56954">
    <property type="entry name" value="Outer membrane efflux proteins (OEP)"/>
    <property type="match status" value="1"/>
</dbReference>
<accession>A0A437NDI3</accession>
<dbReference type="NCBIfam" id="TIGR01845">
    <property type="entry name" value="outer_NodT"/>
    <property type="match status" value="1"/>
</dbReference>
<evidence type="ECO:0000256" key="1">
    <source>
        <dbReference type="ARBA" id="ARBA00007613"/>
    </source>
</evidence>
<keyword evidence="2" id="KW-0564">Palmitate</keyword>
<dbReference type="AlphaFoldDB" id="A0A437NDI3"/>
<reference evidence="3 4" key="1">
    <citation type="submission" date="2019-01" db="EMBL/GenBank/DDBJ databases">
        <authorList>
            <person name="Chen W.-M."/>
        </authorList>
    </citation>
    <scope>NUCLEOTIDE SEQUENCE [LARGE SCALE GENOMIC DNA]</scope>
    <source>
        <strain evidence="3 4">FSY-9</strain>
    </source>
</reference>
<keyword evidence="2" id="KW-1134">Transmembrane beta strand</keyword>
<sequence>MRKLLNLSVSMLVLAGLAGCTVGPDYKGPQGAAVVSPPASFARASGTKAQAPQLAKWWTALGDPVLDGLEAKALAANPNLGTALARVQQARAGLRLDKTNDLPKVGAMGAGLIADLPGNQLGGSLNYYNAALDAQWEIDLFGGQRRKVEASVANAQAAEAKLADAQVSLTAEVAQTYINLRDRQQRLALGQQLLEVSQQALTLTKARLAQGVGTQSDAERSARAVEDAAAALLPLQAERDAYLNALAVLLGEAPGALDASLSAPKAIPLPPAELAVGDPASLIQRRPDLRAAERQLAASTAKVGVADAARFPKLKLTGFLGLGGSRLEDIFDPSSMALLAAPQLSWNFLDFGGNSARLAQAKAARDEASEQYRGAVLQALRDAEDSLARYGAARAQAASKGRSAASATQSAQLASQRFAAGTISRLALLDAERERLTAQQASVQAVANMSAQYVTLQKSLGLGWD</sequence>
<keyword evidence="2" id="KW-0472">Membrane</keyword>
<proteinExistence type="inferred from homology"/>
<feature type="chain" id="PRO_5018819875" evidence="2">
    <location>
        <begin position="19"/>
        <end position="465"/>
    </location>
</feature>
<dbReference type="InterPro" id="IPR010131">
    <property type="entry name" value="MdtP/NodT-like"/>
</dbReference>
<dbReference type="InterPro" id="IPR003423">
    <property type="entry name" value="OMP_efflux"/>
</dbReference>
<dbReference type="GO" id="GO:0005886">
    <property type="term" value="C:plasma membrane"/>
    <property type="evidence" value="ECO:0007669"/>
    <property type="project" value="UniProtKB-SubCell"/>
</dbReference>
<name>A0A437NDI3_9SPHN</name>
<protein>
    <submittedName>
        <fullName evidence="3">Efflux transporter outer membrane subunit</fullName>
    </submittedName>
</protein>
<keyword evidence="2" id="KW-0449">Lipoprotein</keyword>
<dbReference type="Gene3D" id="1.20.1600.10">
    <property type="entry name" value="Outer membrane efflux proteins (OEP)"/>
    <property type="match status" value="1"/>
</dbReference>
<dbReference type="RefSeq" id="WP_127705720.1">
    <property type="nucleotide sequence ID" value="NZ_SACO01000001.1"/>
</dbReference>
<dbReference type="Proteomes" id="UP000282837">
    <property type="component" value="Unassembled WGS sequence"/>
</dbReference>
<dbReference type="Gene3D" id="2.20.200.10">
    <property type="entry name" value="Outer membrane efflux proteins (OEP)"/>
    <property type="match status" value="1"/>
</dbReference>
<dbReference type="GO" id="GO:0015562">
    <property type="term" value="F:efflux transmembrane transporter activity"/>
    <property type="evidence" value="ECO:0007669"/>
    <property type="project" value="InterPro"/>
</dbReference>
<dbReference type="OrthoDB" id="7181739at2"/>
<comment type="caution">
    <text evidence="3">The sequence shown here is derived from an EMBL/GenBank/DDBJ whole genome shotgun (WGS) entry which is preliminary data.</text>
</comment>
<organism evidence="3 4">
    <name type="scientific">Novosphingobium umbonatum</name>
    <dbReference type="NCBI Taxonomy" id="1908524"/>
    <lineage>
        <taxon>Bacteria</taxon>
        <taxon>Pseudomonadati</taxon>
        <taxon>Pseudomonadota</taxon>
        <taxon>Alphaproteobacteria</taxon>
        <taxon>Sphingomonadales</taxon>
        <taxon>Sphingomonadaceae</taxon>
        <taxon>Novosphingobium</taxon>
    </lineage>
</organism>
<gene>
    <name evidence="3" type="ORF">EOE18_02260</name>
</gene>
<feature type="signal peptide" evidence="2">
    <location>
        <begin position="1"/>
        <end position="18"/>
    </location>
</feature>
<dbReference type="PANTHER" id="PTHR30203">
    <property type="entry name" value="OUTER MEMBRANE CATION EFFLUX PROTEIN"/>
    <property type="match status" value="1"/>
</dbReference>
<comment type="similarity">
    <text evidence="1 2">Belongs to the outer membrane factor (OMF) (TC 1.B.17) family.</text>
</comment>
<evidence type="ECO:0000256" key="2">
    <source>
        <dbReference type="RuleBase" id="RU362097"/>
    </source>
</evidence>